<feature type="chain" id="PRO_5045314516" evidence="1">
    <location>
        <begin position="19"/>
        <end position="231"/>
    </location>
</feature>
<dbReference type="InterPro" id="IPR025665">
    <property type="entry name" value="Beta-barrel_OMP_2"/>
</dbReference>
<keyword evidence="1" id="KW-0732">Signal</keyword>
<organism evidence="3 4">
    <name type="scientific">Flavobacterium cheonhonense</name>
    <dbReference type="NCBI Taxonomy" id="706185"/>
    <lineage>
        <taxon>Bacteria</taxon>
        <taxon>Pseudomonadati</taxon>
        <taxon>Bacteroidota</taxon>
        <taxon>Flavobacteriia</taxon>
        <taxon>Flavobacteriales</taxon>
        <taxon>Flavobacteriaceae</taxon>
        <taxon>Flavobacterium</taxon>
    </lineage>
</organism>
<reference evidence="4" key="1">
    <citation type="journal article" date="2019" name="Int. J. Syst. Evol. Microbiol.">
        <title>The Global Catalogue of Microorganisms (GCM) 10K type strain sequencing project: providing services to taxonomists for standard genome sequencing and annotation.</title>
        <authorList>
            <consortium name="The Broad Institute Genomics Platform"/>
            <consortium name="The Broad Institute Genome Sequencing Center for Infectious Disease"/>
            <person name="Wu L."/>
            <person name="Ma J."/>
        </authorList>
    </citation>
    <scope>NUCLEOTIDE SEQUENCE [LARGE SCALE GENOMIC DNA]</scope>
    <source>
        <strain evidence="4">JCM 17064</strain>
    </source>
</reference>
<gene>
    <name evidence="3" type="ORF">GCM10022386_15550</name>
</gene>
<proteinExistence type="predicted"/>
<evidence type="ECO:0000259" key="2">
    <source>
        <dbReference type="Pfam" id="PF13568"/>
    </source>
</evidence>
<evidence type="ECO:0000313" key="3">
    <source>
        <dbReference type="EMBL" id="GAA4032288.1"/>
    </source>
</evidence>
<dbReference type="EMBL" id="BAABCR010000015">
    <property type="protein sequence ID" value="GAA4032288.1"/>
    <property type="molecule type" value="Genomic_DNA"/>
</dbReference>
<keyword evidence="4" id="KW-1185">Reference proteome</keyword>
<dbReference type="Pfam" id="PF13568">
    <property type="entry name" value="OMP_b-brl_2"/>
    <property type="match status" value="1"/>
</dbReference>
<evidence type="ECO:0000256" key="1">
    <source>
        <dbReference type="SAM" id="SignalP"/>
    </source>
</evidence>
<accession>A0ABP7TWD4</accession>
<name>A0ABP7TWD4_9FLAO</name>
<sequence length="231" mass="26260">MRIKILLLFLFSAASALAQNVETDFDAPDSLFREDQFYFNITYNTLQKVPDGLQQTKFSPGFSVGFLRDMPINASRTFAVAAGLGYSLSVYNQNLGIFESNNTTTYEILNAEGVSVSKDKLSLHYVDLPVEFRWRNATPDNHRFWRVHLGVKLSYLVANQYKLVSTAGNLTNTNLNDLSKFNYGLYLSTGWNTWNIYAYYGFNPIFTSDAKIDGQTIDMNTAKFGLMFYIL</sequence>
<dbReference type="Proteomes" id="UP001500968">
    <property type="component" value="Unassembled WGS sequence"/>
</dbReference>
<evidence type="ECO:0000313" key="4">
    <source>
        <dbReference type="Proteomes" id="UP001500968"/>
    </source>
</evidence>
<comment type="caution">
    <text evidence="3">The sequence shown here is derived from an EMBL/GenBank/DDBJ whole genome shotgun (WGS) entry which is preliminary data.</text>
</comment>
<feature type="signal peptide" evidence="1">
    <location>
        <begin position="1"/>
        <end position="18"/>
    </location>
</feature>
<protein>
    <submittedName>
        <fullName evidence="3">Porin family protein</fullName>
    </submittedName>
</protein>
<dbReference type="RefSeq" id="WP_324689127.1">
    <property type="nucleotide sequence ID" value="NZ_BAABCR010000015.1"/>
</dbReference>
<feature type="domain" description="Outer membrane protein beta-barrel" evidence="2">
    <location>
        <begin position="32"/>
        <end position="206"/>
    </location>
</feature>